<organism evidence="3 4">
    <name type="scientific">Heligmosomoides polygyrus</name>
    <name type="common">Parasitic roundworm</name>
    <dbReference type="NCBI Taxonomy" id="6339"/>
    <lineage>
        <taxon>Eukaryota</taxon>
        <taxon>Metazoa</taxon>
        <taxon>Ecdysozoa</taxon>
        <taxon>Nematoda</taxon>
        <taxon>Chromadorea</taxon>
        <taxon>Rhabditida</taxon>
        <taxon>Rhabditina</taxon>
        <taxon>Rhabditomorpha</taxon>
        <taxon>Strongyloidea</taxon>
        <taxon>Heligmosomidae</taxon>
        <taxon>Heligmosomoides</taxon>
    </lineage>
</organism>
<feature type="compositionally biased region" description="Basic and acidic residues" evidence="1">
    <location>
        <begin position="30"/>
        <end position="41"/>
    </location>
</feature>
<name>A0A183GNQ3_HELPZ</name>
<feature type="compositionally biased region" description="Basic and acidic residues" evidence="1">
    <location>
        <begin position="1"/>
        <end position="16"/>
    </location>
</feature>
<evidence type="ECO:0000313" key="2">
    <source>
        <dbReference type="EMBL" id="VDP44362.1"/>
    </source>
</evidence>
<accession>A0A3P8CZB6</accession>
<dbReference type="AlphaFoldDB" id="A0A183GNQ3"/>
<sequence>MADSKDGSHFNEEDLLRSSGSDNSEDEMEHDGRMPDKGVEKLRKQVETLGHKDTSQSLHDGEVNTVLAGKVDIDAISPRVLKAYAEQRLRQESRNAIAAGHRFGTFVGRIQWDGCPFTEESFVAAVLSFGWGSPS</sequence>
<dbReference type="WBParaSite" id="HPBE_0002432301-mRNA-1">
    <property type="protein sequence ID" value="HPBE_0002432301-mRNA-1"/>
    <property type="gene ID" value="HPBE_0002432301"/>
</dbReference>
<evidence type="ECO:0000313" key="3">
    <source>
        <dbReference type="Proteomes" id="UP000050761"/>
    </source>
</evidence>
<reference evidence="2 3" key="1">
    <citation type="submission" date="2018-11" db="EMBL/GenBank/DDBJ databases">
        <authorList>
            <consortium name="Pathogen Informatics"/>
        </authorList>
    </citation>
    <scope>NUCLEOTIDE SEQUENCE [LARGE SCALE GENOMIC DNA]</scope>
</reference>
<dbReference type="EMBL" id="UZAH01036191">
    <property type="protein sequence ID" value="VDP44362.1"/>
    <property type="molecule type" value="Genomic_DNA"/>
</dbReference>
<reference evidence="4" key="2">
    <citation type="submission" date="2019-09" db="UniProtKB">
        <authorList>
            <consortium name="WormBaseParasite"/>
        </authorList>
    </citation>
    <scope>IDENTIFICATION</scope>
</reference>
<dbReference type="Proteomes" id="UP000050761">
    <property type="component" value="Unassembled WGS sequence"/>
</dbReference>
<evidence type="ECO:0000313" key="4">
    <source>
        <dbReference type="WBParaSite" id="HPBE_0002432301-mRNA-1"/>
    </source>
</evidence>
<dbReference type="OrthoDB" id="5890599at2759"/>
<keyword evidence="3" id="KW-1185">Reference proteome</keyword>
<evidence type="ECO:0000256" key="1">
    <source>
        <dbReference type="SAM" id="MobiDB-lite"/>
    </source>
</evidence>
<proteinExistence type="predicted"/>
<gene>
    <name evidence="2" type="ORF">HPBE_LOCUS24322</name>
</gene>
<protein>
    <submittedName>
        <fullName evidence="4">Dynein light chain</fullName>
    </submittedName>
</protein>
<accession>A0A183GNQ3</accession>
<feature type="region of interest" description="Disordered" evidence="1">
    <location>
        <begin position="1"/>
        <end position="41"/>
    </location>
</feature>